<dbReference type="SUPFAM" id="SSF50998">
    <property type="entry name" value="Quinoprotein alcohol dehydrogenase-like"/>
    <property type="match status" value="2"/>
</dbReference>
<reference evidence="3" key="2">
    <citation type="submission" date="2019-06" db="EMBL/GenBank/DDBJ databases">
        <title>Co-occurence of chitin degradation, pigmentation and bioactivity in marine Pseudoalteromonas.</title>
        <authorList>
            <person name="Sonnenschein E.C."/>
            <person name="Bech P.K."/>
        </authorList>
    </citation>
    <scope>NUCLEOTIDE SEQUENCE [LARGE SCALE GENOMIC DNA]</scope>
    <source>
        <strain evidence="3">S2599</strain>
    </source>
</reference>
<protein>
    <recommendedName>
        <fullName evidence="1">Pyrrolo-quinoline quinone repeat domain-containing protein</fullName>
    </recommendedName>
</protein>
<dbReference type="Gene3D" id="2.130.10.10">
    <property type="entry name" value="YVTN repeat-like/Quinoprotein amine dehydrogenase"/>
    <property type="match status" value="2"/>
</dbReference>
<dbReference type="Proteomes" id="UP000306719">
    <property type="component" value="Unassembled WGS sequence"/>
</dbReference>
<proteinExistence type="predicted"/>
<evidence type="ECO:0000259" key="1">
    <source>
        <dbReference type="Pfam" id="PF13360"/>
    </source>
</evidence>
<comment type="caution">
    <text evidence="2">The sequence shown here is derived from an EMBL/GenBank/DDBJ whole genome shotgun (WGS) entry which is preliminary data.</text>
</comment>
<dbReference type="InterPro" id="IPR052091">
    <property type="entry name" value="Beta-ala_Activ/Resist"/>
</dbReference>
<dbReference type="Pfam" id="PF13360">
    <property type="entry name" value="PQQ_2"/>
    <property type="match status" value="1"/>
</dbReference>
<feature type="domain" description="Pyrrolo-quinoline quinone repeat" evidence="1">
    <location>
        <begin position="138"/>
        <end position="283"/>
    </location>
</feature>
<dbReference type="PANTHER" id="PTHR44394">
    <property type="entry name" value="BETA-ALANINE-ACTIVATING ENZYME"/>
    <property type="match status" value="1"/>
</dbReference>
<dbReference type="InterPro" id="IPR015943">
    <property type="entry name" value="WD40/YVTN_repeat-like_dom_sf"/>
</dbReference>
<dbReference type="Gene3D" id="2.40.10.480">
    <property type="match status" value="1"/>
</dbReference>
<dbReference type="InterPro" id="IPR018391">
    <property type="entry name" value="PQQ_b-propeller_rpt"/>
</dbReference>
<dbReference type="SMART" id="SM00564">
    <property type="entry name" value="PQQ"/>
    <property type="match status" value="7"/>
</dbReference>
<evidence type="ECO:0000313" key="2">
    <source>
        <dbReference type="EMBL" id="TMP37348.1"/>
    </source>
</evidence>
<dbReference type="InterPro" id="IPR002372">
    <property type="entry name" value="PQQ_rpt_dom"/>
</dbReference>
<accession>A0A5S3X230</accession>
<evidence type="ECO:0000313" key="3">
    <source>
        <dbReference type="Proteomes" id="UP000306719"/>
    </source>
</evidence>
<reference evidence="2 3" key="1">
    <citation type="submission" date="2018-01" db="EMBL/GenBank/DDBJ databases">
        <authorList>
            <person name="Paulsen S."/>
            <person name="Gram L.K."/>
        </authorList>
    </citation>
    <scope>NUCLEOTIDE SEQUENCE [LARGE SCALE GENOMIC DNA]</scope>
    <source>
        <strain evidence="2 3">S2599</strain>
    </source>
</reference>
<organism evidence="2 3">
    <name type="scientific">Pseudoalteromonas rubra</name>
    <dbReference type="NCBI Taxonomy" id="43658"/>
    <lineage>
        <taxon>Bacteria</taxon>
        <taxon>Pseudomonadati</taxon>
        <taxon>Pseudomonadota</taxon>
        <taxon>Gammaproteobacteria</taxon>
        <taxon>Alteromonadales</taxon>
        <taxon>Pseudoalteromonadaceae</taxon>
        <taxon>Pseudoalteromonas</taxon>
    </lineage>
</organism>
<dbReference type="PANTHER" id="PTHR44394:SF1">
    <property type="entry name" value="BETA-ALANINE-ACTIVATING ENZYME"/>
    <property type="match status" value="1"/>
</dbReference>
<dbReference type="OrthoDB" id="9794322at2"/>
<dbReference type="AlphaFoldDB" id="A0A5S3X230"/>
<gene>
    <name evidence="2" type="ORF">CWB98_11510</name>
</gene>
<dbReference type="Gene3D" id="2.140.10.10">
    <property type="entry name" value="Quinoprotein alcohol dehydrogenase-like superfamily"/>
    <property type="match status" value="1"/>
</dbReference>
<dbReference type="GO" id="GO:0043041">
    <property type="term" value="P:amino acid activation for nonribosomal peptide biosynthetic process"/>
    <property type="evidence" value="ECO:0007669"/>
    <property type="project" value="TreeGrafter"/>
</dbReference>
<name>A0A5S3X230_9GAMM</name>
<sequence length="414" mass="45735">MFQSTFRTFVRAVFQCDCKPHKENTMNSVKTLQQFGLASLLLAGLSHDVAQTALAASGDYLFSYQVKGENWGGITLRDHTAYFGSDDGHLYALNIDRPKLAWSFKTGGLVRSKPTIKNHQIFVSSDDGYLYALNRWQGKLLWRTSLNDADVERILPANHAPWEFDYTKSSALVHGDKVFIGSGDGQLYALSRFSGEVLWHFKTQGKIRTTPAHYNGLVFVSSWDGSVYALNAQSGERVWQYETKGALTSSPLVVDDVLVIGSRDTHLYGLDPNSGALLWQQAYPGGSWVESSATAAADGEHFYIGSSDSNLLNKFHARSGNLIWQFETGGWSWGQPVVSNGTVYIGATGHDEPGWYETKRGFFAVDGQTGQQQWQYQPKAIDGFVHGGVYGAPAVGYGKVIVPDLDGYVHVFEE</sequence>
<dbReference type="EMBL" id="PNCJ01000015">
    <property type="protein sequence ID" value="TMP37348.1"/>
    <property type="molecule type" value="Genomic_DNA"/>
</dbReference>
<dbReference type="InterPro" id="IPR011047">
    <property type="entry name" value="Quinoprotein_ADH-like_sf"/>
</dbReference>